<feature type="signal peptide" evidence="3">
    <location>
        <begin position="1"/>
        <end position="24"/>
    </location>
</feature>
<proteinExistence type="predicted"/>
<feature type="chain" id="PRO_5043976623" evidence="3">
    <location>
        <begin position="25"/>
        <end position="240"/>
    </location>
</feature>
<feature type="region of interest" description="Disordered" evidence="2">
    <location>
        <begin position="38"/>
        <end position="91"/>
    </location>
</feature>
<accession>A0AAV1VVL3</accession>
<protein>
    <submittedName>
        <fullName evidence="4">Uncharacterized protein</fullName>
    </submittedName>
</protein>
<dbReference type="PANTHER" id="PTHR33470">
    <property type="entry name" value="OS01G0164075 PROTEIN"/>
    <property type="match status" value="1"/>
</dbReference>
<gene>
    <name evidence="4" type="ORF">LLUT_LOCUS1956</name>
</gene>
<dbReference type="GO" id="GO:0071944">
    <property type="term" value="C:cell periphery"/>
    <property type="evidence" value="ECO:0007669"/>
    <property type="project" value="TreeGrafter"/>
</dbReference>
<reference evidence="4 5" key="1">
    <citation type="submission" date="2024-03" db="EMBL/GenBank/DDBJ databases">
        <authorList>
            <person name="Martinez-Hernandez J."/>
        </authorList>
    </citation>
    <scope>NUCLEOTIDE SEQUENCE [LARGE SCALE GENOMIC DNA]</scope>
</reference>
<sequence>MHRTMAKAQALFILLVSFSLCVFSLELDTALPHSPPLSAHALPPHHHHSPLRHSPAHPPYHRRYHHHSHAPANSPTHNHPQTPGPAKPRTNHIYTNIRTLAPVQVDPRPPVHPIPTRFVAIEGHVFTKSCSHLGNDTIKGGYPTPGAIVKLECNNRSIVQETVTNRNGYFLIYVVRSITIDTIHNCKVYLVSAPKGLKITDHNGGIRGVTLSPQHRTVHWNYLFNLYRIGGFAVEHICKN</sequence>
<feature type="compositionally biased region" description="Basic residues" evidence="2">
    <location>
        <begin position="43"/>
        <end position="69"/>
    </location>
</feature>
<organism evidence="4 5">
    <name type="scientific">Lupinus luteus</name>
    <name type="common">European yellow lupine</name>
    <dbReference type="NCBI Taxonomy" id="3873"/>
    <lineage>
        <taxon>Eukaryota</taxon>
        <taxon>Viridiplantae</taxon>
        <taxon>Streptophyta</taxon>
        <taxon>Embryophyta</taxon>
        <taxon>Tracheophyta</taxon>
        <taxon>Spermatophyta</taxon>
        <taxon>Magnoliopsida</taxon>
        <taxon>eudicotyledons</taxon>
        <taxon>Gunneridae</taxon>
        <taxon>Pentapetalae</taxon>
        <taxon>rosids</taxon>
        <taxon>fabids</taxon>
        <taxon>Fabales</taxon>
        <taxon>Fabaceae</taxon>
        <taxon>Papilionoideae</taxon>
        <taxon>50 kb inversion clade</taxon>
        <taxon>genistoids sensu lato</taxon>
        <taxon>core genistoids</taxon>
        <taxon>Genisteae</taxon>
        <taxon>Lupinus</taxon>
    </lineage>
</organism>
<dbReference type="EMBL" id="CAXHTB010000002">
    <property type="protein sequence ID" value="CAL0300896.1"/>
    <property type="molecule type" value="Genomic_DNA"/>
</dbReference>
<evidence type="ECO:0000256" key="2">
    <source>
        <dbReference type="SAM" id="MobiDB-lite"/>
    </source>
</evidence>
<dbReference type="PANTHER" id="PTHR33470:SF22">
    <property type="entry name" value="POLLEN OLE E 1 ALLERGEN AND EXTENSIN FAMILY PROTEIN"/>
    <property type="match status" value="1"/>
</dbReference>
<evidence type="ECO:0000313" key="4">
    <source>
        <dbReference type="EMBL" id="CAL0300896.1"/>
    </source>
</evidence>
<dbReference type="AlphaFoldDB" id="A0AAV1VVL3"/>
<name>A0AAV1VVL3_LUPLU</name>
<dbReference type="Proteomes" id="UP001497480">
    <property type="component" value="Unassembled WGS sequence"/>
</dbReference>
<keyword evidence="1 3" id="KW-0732">Signal</keyword>
<comment type="caution">
    <text evidence="4">The sequence shown here is derived from an EMBL/GenBank/DDBJ whole genome shotgun (WGS) entry which is preliminary data.</text>
</comment>
<dbReference type="Pfam" id="PF01190">
    <property type="entry name" value="Pollen_Ole_e_1"/>
    <property type="match status" value="1"/>
</dbReference>
<keyword evidence="5" id="KW-1185">Reference proteome</keyword>
<evidence type="ECO:0000256" key="3">
    <source>
        <dbReference type="SAM" id="SignalP"/>
    </source>
</evidence>
<evidence type="ECO:0000256" key="1">
    <source>
        <dbReference type="ARBA" id="ARBA00022729"/>
    </source>
</evidence>
<evidence type="ECO:0000313" key="5">
    <source>
        <dbReference type="Proteomes" id="UP001497480"/>
    </source>
</evidence>